<proteinExistence type="predicted"/>
<dbReference type="AlphaFoldDB" id="A0A165EC26"/>
<sequence length="192" mass="20455">MSYWQYMEKDEEYNAWLKDHHERRLAQQVGRVSSGAINDGQWTAGAIASGGITATVSQADVVATSSMMPNASVIIAASMVDDTSTAAVTSINAPPTTAAVDMIFINASSHINPSSPHTDAATFAHVPTSKRHHPLDESSLNVIAAADRTAISVQKRARKVQSDKGVKRGSRKPHAQSVQIENVMSTTANAES</sequence>
<gene>
    <name evidence="2" type="ORF">LAESUDRAFT_714145</name>
</gene>
<dbReference type="Proteomes" id="UP000076871">
    <property type="component" value="Unassembled WGS sequence"/>
</dbReference>
<evidence type="ECO:0000256" key="1">
    <source>
        <dbReference type="SAM" id="MobiDB-lite"/>
    </source>
</evidence>
<dbReference type="GeneID" id="63824079"/>
<evidence type="ECO:0000313" key="3">
    <source>
        <dbReference type="Proteomes" id="UP000076871"/>
    </source>
</evidence>
<feature type="region of interest" description="Disordered" evidence="1">
    <location>
        <begin position="154"/>
        <end position="192"/>
    </location>
</feature>
<evidence type="ECO:0000313" key="2">
    <source>
        <dbReference type="EMBL" id="KZT06702.1"/>
    </source>
</evidence>
<dbReference type="EMBL" id="KV427623">
    <property type="protein sequence ID" value="KZT06702.1"/>
    <property type="molecule type" value="Genomic_DNA"/>
</dbReference>
<reference evidence="2 3" key="1">
    <citation type="journal article" date="2016" name="Mol. Biol. Evol.">
        <title>Comparative Genomics of Early-Diverging Mushroom-Forming Fungi Provides Insights into the Origins of Lignocellulose Decay Capabilities.</title>
        <authorList>
            <person name="Nagy L.G."/>
            <person name="Riley R."/>
            <person name="Tritt A."/>
            <person name="Adam C."/>
            <person name="Daum C."/>
            <person name="Floudas D."/>
            <person name="Sun H."/>
            <person name="Yadav J.S."/>
            <person name="Pangilinan J."/>
            <person name="Larsson K.H."/>
            <person name="Matsuura K."/>
            <person name="Barry K."/>
            <person name="Labutti K."/>
            <person name="Kuo R."/>
            <person name="Ohm R.A."/>
            <person name="Bhattacharya S.S."/>
            <person name="Shirouzu T."/>
            <person name="Yoshinaga Y."/>
            <person name="Martin F.M."/>
            <person name="Grigoriev I.V."/>
            <person name="Hibbett D.S."/>
        </authorList>
    </citation>
    <scope>NUCLEOTIDE SEQUENCE [LARGE SCALE GENOMIC DNA]</scope>
    <source>
        <strain evidence="2 3">93-53</strain>
    </source>
</reference>
<protein>
    <submittedName>
        <fullName evidence="2">Uncharacterized protein</fullName>
    </submittedName>
</protein>
<organism evidence="2 3">
    <name type="scientific">Laetiporus sulphureus 93-53</name>
    <dbReference type="NCBI Taxonomy" id="1314785"/>
    <lineage>
        <taxon>Eukaryota</taxon>
        <taxon>Fungi</taxon>
        <taxon>Dikarya</taxon>
        <taxon>Basidiomycota</taxon>
        <taxon>Agaricomycotina</taxon>
        <taxon>Agaricomycetes</taxon>
        <taxon>Polyporales</taxon>
        <taxon>Laetiporus</taxon>
    </lineage>
</organism>
<keyword evidence="3" id="KW-1185">Reference proteome</keyword>
<name>A0A165EC26_9APHY</name>
<accession>A0A165EC26</accession>
<feature type="compositionally biased region" description="Polar residues" evidence="1">
    <location>
        <begin position="176"/>
        <end position="192"/>
    </location>
</feature>
<dbReference type="InParanoid" id="A0A165EC26"/>
<dbReference type="RefSeq" id="XP_040764442.1">
    <property type="nucleotide sequence ID" value="XM_040907050.1"/>
</dbReference>